<keyword evidence="6" id="KW-0863">Zinc-finger</keyword>
<evidence type="ECO:0000259" key="8">
    <source>
        <dbReference type="PROSITE" id="PS50089"/>
    </source>
</evidence>
<dbReference type="InterPro" id="IPR013083">
    <property type="entry name" value="Znf_RING/FYVE/PHD"/>
</dbReference>
<organism evidence="9 10">
    <name type="scientific">Rhizoctonia solani</name>
    <dbReference type="NCBI Taxonomy" id="456999"/>
    <lineage>
        <taxon>Eukaryota</taxon>
        <taxon>Fungi</taxon>
        <taxon>Dikarya</taxon>
        <taxon>Basidiomycota</taxon>
        <taxon>Agaricomycotina</taxon>
        <taxon>Agaricomycetes</taxon>
        <taxon>Cantharellales</taxon>
        <taxon>Ceratobasidiaceae</taxon>
        <taxon>Rhizoctonia</taxon>
    </lineage>
</organism>
<dbReference type="EMBL" id="CAJMWS010000397">
    <property type="protein sequence ID" value="CAE6441301.1"/>
    <property type="molecule type" value="Genomic_DNA"/>
</dbReference>
<feature type="compositionally biased region" description="Basic and acidic residues" evidence="7">
    <location>
        <begin position="685"/>
        <end position="731"/>
    </location>
</feature>
<feature type="region of interest" description="Disordered" evidence="7">
    <location>
        <begin position="952"/>
        <end position="1021"/>
    </location>
</feature>
<keyword evidence="6" id="KW-0479">Metal-binding</keyword>
<dbReference type="GO" id="GO:0006513">
    <property type="term" value="P:protein monoubiquitination"/>
    <property type="evidence" value="ECO:0007669"/>
    <property type="project" value="TreeGrafter"/>
</dbReference>
<dbReference type="Proteomes" id="UP000663846">
    <property type="component" value="Unassembled WGS sequence"/>
</dbReference>
<dbReference type="InterPro" id="IPR001841">
    <property type="entry name" value="Znf_RING"/>
</dbReference>
<dbReference type="SUPFAM" id="SSF57850">
    <property type="entry name" value="RING/U-box"/>
    <property type="match status" value="1"/>
</dbReference>
<evidence type="ECO:0000256" key="6">
    <source>
        <dbReference type="PROSITE-ProRule" id="PRU00175"/>
    </source>
</evidence>
<feature type="compositionally biased region" description="Basic and acidic residues" evidence="7">
    <location>
        <begin position="360"/>
        <end position="415"/>
    </location>
</feature>
<feature type="compositionally biased region" description="Basic and acidic residues" evidence="7">
    <location>
        <begin position="655"/>
        <end position="671"/>
    </location>
</feature>
<name>A0A8H3AV68_9AGAM</name>
<accession>A0A8H3AV68</accession>
<dbReference type="PANTHER" id="PTHR46077">
    <property type="entry name" value="E3 UBIQUITIN-PROTEIN LIGASE TOPORS"/>
    <property type="match status" value="1"/>
</dbReference>
<comment type="catalytic activity">
    <reaction evidence="1">
        <text>S-ubiquitinyl-[E2 ubiquitin-conjugating enzyme]-L-cysteine + [acceptor protein]-L-lysine = [E2 ubiquitin-conjugating enzyme]-L-cysteine + N(6)-ubiquitinyl-[acceptor protein]-L-lysine.</text>
        <dbReference type="EC" id="2.3.2.27"/>
    </reaction>
</comment>
<dbReference type="SMART" id="SM00184">
    <property type="entry name" value="RING"/>
    <property type="match status" value="1"/>
</dbReference>
<protein>
    <recommendedName>
        <fullName evidence="2">RING-type E3 ubiquitin transferase</fullName>
        <ecNumber evidence="2">2.3.2.27</ecNumber>
    </recommendedName>
</protein>
<feature type="compositionally biased region" description="Basic and acidic residues" evidence="7">
    <location>
        <begin position="312"/>
        <end position="322"/>
    </location>
</feature>
<evidence type="ECO:0000313" key="9">
    <source>
        <dbReference type="EMBL" id="CAE6441301.1"/>
    </source>
</evidence>
<evidence type="ECO:0000256" key="5">
    <source>
        <dbReference type="ARBA" id="ARBA00023163"/>
    </source>
</evidence>
<feature type="compositionally biased region" description="Basic and acidic residues" evidence="7">
    <location>
        <begin position="959"/>
        <end position="970"/>
    </location>
</feature>
<feature type="compositionally biased region" description="Polar residues" evidence="7">
    <location>
        <begin position="971"/>
        <end position="1005"/>
    </location>
</feature>
<dbReference type="PROSITE" id="PS50089">
    <property type="entry name" value="ZF_RING_2"/>
    <property type="match status" value="1"/>
</dbReference>
<sequence length="1051" mass="119022">MGGVRCTWLHVMSGWPSTKQPHYPVSMTDTLNVSLEEIKASAARMDTDEVEEDNCIICLQPVEDRTVLINCAHDRMCFECIKKWTEQSRRCPLCNTPVGTHLIHRIRSEYDYQKFYLEPPRTSPPPANIVAEARARYRARTRRPSSAAREIEQDNLERAVEKRRWVYRHGLFAKHIASNAHTRFRPNPTPAQITHSPELQSRCQMFVRRELRVWPNLDVEFLTSFILSLAKSIDIRTEPAVKLISEFLDINRRPSGSEGTVAEHFVHELYSYLRSPFRDLPAYDAIVQYDTRDNIEPPPSQRQTEPGPSHSRRNETRGRYDCDPEDEALEASHRDLDTDNELEMDEHWVEAPPSRKGGQSRRDEWDEGSRMREGSKRGRDESRSNKDSRRDRDSSRRDNGESRGRDLRREGQRGERRYRRSPTLGRERSPSPRGRGPSLRSPSRPGRDQYYSAGRPTGRRQRSTSISPTRDRKGKRWADDYGQKDMSRDSDEERDRKGKGRAGHDRRGARGERHAEEGETEASHTKVRNDDELQNRNHEQKGKYNDLDHNAGTRTHNDELKGKDDTRKRWNDDEERGSAAHYRDDGGKAHSERFSGSSRRGRGASPDASARDNQPTSYSSSHRFSPDHNDKCSPRRGSRPYEERNSYKSKSTTSYHHDSSVHDRRWSHEYTPRPSKRTRSPSPKTKQEETGPDQKRAIADGRTEPDWHRSTRSENTRSHEPHGARAGDHRPQSLPRDTQTRSRSRSTSRPAHHNVQEPKTSEVERPSTAQPTAQTPFGCATPGVDQALSTQPGDDRDITTMTDDKTKVDRHRAPRLTPLASIRAHLQGGSRPSDVTQDTMNEDAGIKASPSRSIMQVESSATNCSTLLPNAVQRSSPALNTMNTNQIHVKPDSSEEPNGSSVSYSILGAAARSQVQPPLITACSDSTQRVCPSSTVGRNRLVLARLEALRTATDSTSHLSEKNPREEALSEKTSASPTLPDSSGDQSATNTQHDDGQLTTSQNRQLGADPADVNTPAARFQVERRLKLQARLAARKREINAVMGAKGPSPR</sequence>
<feature type="compositionally biased region" description="Polar residues" evidence="7">
    <location>
        <begin position="612"/>
        <end position="623"/>
    </location>
</feature>
<dbReference type="GO" id="GO:0000209">
    <property type="term" value="P:protein polyubiquitination"/>
    <property type="evidence" value="ECO:0007669"/>
    <property type="project" value="TreeGrafter"/>
</dbReference>
<evidence type="ECO:0000256" key="1">
    <source>
        <dbReference type="ARBA" id="ARBA00000900"/>
    </source>
</evidence>
<feature type="region of interest" description="Disordered" evidence="7">
    <location>
        <begin position="347"/>
        <end position="810"/>
    </location>
</feature>
<feature type="compositionally biased region" description="Basic and acidic residues" evidence="7">
    <location>
        <begin position="793"/>
        <end position="807"/>
    </location>
</feature>
<keyword evidence="3" id="KW-0808">Transferase</keyword>
<evidence type="ECO:0000256" key="7">
    <source>
        <dbReference type="SAM" id="MobiDB-lite"/>
    </source>
</evidence>
<feature type="compositionally biased region" description="Basic residues" evidence="7">
    <location>
        <begin position="742"/>
        <end position="752"/>
    </location>
</feature>
<feature type="compositionally biased region" description="Basic and acidic residues" evidence="7">
    <location>
        <begin position="754"/>
        <end position="765"/>
    </location>
</feature>
<keyword evidence="5" id="KW-0804">Transcription</keyword>
<proteinExistence type="predicted"/>
<feature type="domain" description="RING-type" evidence="8">
    <location>
        <begin position="55"/>
        <end position="95"/>
    </location>
</feature>
<evidence type="ECO:0000256" key="4">
    <source>
        <dbReference type="ARBA" id="ARBA00023015"/>
    </source>
</evidence>
<feature type="compositionally biased region" description="Basic and acidic residues" evidence="7">
    <location>
        <begin position="624"/>
        <end position="646"/>
    </location>
</feature>
<dbReference type="GO" id="GO:0061630">
    <property type="term" value="F:ubiquitin protein ligase activity"/>
    <property type="evidence" value="ECO:0007669"/>
    <property type="project" value="UniProtKB-EC"/>
</dbReference>
<gene>
    <name evidence="9" type="ORF">RDB_LOCUS130308</name>
</gene>
<dbReference type="Pfam" id="PF13920">
    <property type="entry name" value="zf-C3HC4_3"/>
    <property type="match status" value="1"/>
</dbReference>
<dbReference type="GO" id="GO:0008270">
    <property type="term" value="F:zinc ion binding"/>
    <property type="evidence" value="ECO:0007669"/>
    <property type="project" value="UniProtKB-KW"/>
</dbReference>
<feature type="region of interest" description="Disordered" evidence="7">
    <location>
        <begin position="292"/>
        <end position="326"/>
    </location>
</feature>
<evidence type="ECO:0000256" key="3">
    <source>
        <dbReference type="ARBA" id="ARBA00022679"/>
    </source>
</evidence>
<dbReference type="PANTHER" id="PTHR46077:SF1">
    <property type="entry name" value="TOP1 BINDING ARGININE_SERINE RICH PROTEIN, E3 UBIQUITIN LIGASE"/>
    <property type="match status" value="1"/>
</dbReference>
<feature type="compositionally biased region" description="Low complexity" evidence="7">
    <location>
        <begin position="431"/>
        <end position="444"/>
    </location>
</feature>
<keyword evidence="6" id="KW-0862">Zinc</keyword>
<keyword evidence="4" id="KW-0805">Transcription regulation</keyword>
<comment type="caution">
    <text evidence="9">The sequence shown here is derived from an EMBL/GenBank/DDBJ whole genome shotgun (WGS) entry which is preliminary data.</text>
</comment>
<feature type="compositionally biased region" description="Basic and acidic residues" evidence="7">
    <location>
        <begin position="476"/>
        <end position="593"/>
    </location>
</feature>
<dbReference type="EC" id="2.3.2.27" evidence="2"/>
<reference evidence="9" key="1">
    <citation type="submission" date="2021-01" db="EMBL/GenBank/DDBJ databases">
        <authorList>
            <person name="Kaushik A."/>
        </authorList>
    </citation>
    <scope>NUCLEOTIDE SEQUENCE</scope>
    <source>
        <strain evidence="9">AG1-1C</strain>
    </source>
</reference>
<dbReference type="Gene3D" id="3.30.40.10">
    <property type="entry name" value="Zinc/RING finger domain, C3HC4 (zinc finger)"/>
    <property type="match status" value="1"/>
</dbReference>
<evidence type="ECO:0000256" key="2">
    <source>
        <dbReference type="ARBA" id="ARBA00012483"/>
    </source>
</evidence>
<feature type="compositionally biased region" description="Low complexity" evidence="7">
    <location>
        <begin position="594"/>
        <end position="608"/>
    </location>
</feature>
<evidence type="ECO:0000313" key="10">
    <source>
        <dbReference type="Proteomes" id="UP000663846"/>
    </source>
</evidence>
<dbReference type="AlphaFoldDB" id="A0A8H3AV68"/>